<name>M6VVY0_LEPBO</name>
<gene>
    <name evidence="3" type="ORF">LEP1GSC133_0447</name>
</gene>
<dbReference type="InterPro" id="IPR050458">
    <property type="entry name" value="LolB"/>
</dbReference>
<evidence type="ECO:0000259" key="2">
    <source>
        <dbReference type="PROSITE" id="PS51977"/>
    </source>
</evidence>
<evidence type="ECO:0000256" key="1">
    <source>
        <dbReference type="SAM" id="MobiDB-lite"/>
    </source>
</evidence>
<dbReference type="STRING" id="1192866.LEP1GSC133_0447"/>
<reference evidence="3 4" key="1">
    <citation type="submission" date="2013-01" db="EMBL/GenBank/DDBJ databases">
        <authorList>
            <person name="Harkins D.M."/>
            <person name="Durkin A.S."/>
            <person name="Brinkac L.M."/>
            <person name="Haft D.H."/>
            <person name="Selengut J.D."/>
            <person name="Sanka R."/>
            <person name="DePew J."/>
            <person name="Purushe J."/>
            <person name="Picardeau M."/>
            <person name="Werts C."/>
            <person name="Goarant C."/>
            <person name="Vinetz J.M."/>
            <person name="Sutton G.G."/>
            <person name="Nierman W.C."/>
            <person name="Fouts D.E."/>
        </authorList>
    </citation>
    <scope>NUCLEOTIDE SEQUENCE [LARGE SCALE GENOMIC DNA]</scope>
    <source>
        <strain evidence="3 4">200901868</strain>
    </source>
</reference>
<evidence type="ECO:0000313" key="3">
    <source>
        <dbReference type="EMBL" id="EMO61647.1"/>
    </source>
</evidence>
<proteinExistence type="predicted"/>
<dbReference type="InterPro" id="IPR049809">
    <property type="entry name" value="YehF/YfeS-like_WGR"/>
</dbReference>
<dbReference type="SUPFAM" id="SSF142921">
    <property type="entry name" value="WGR domain-like"/>
    <property type="match status" value="1"/>
</dbReference>
<organism evidence="3 4">
    <name type="scientific">Leptospira borgpetersenii serovar Pomona str. 200901868</name>
    <dbReference type="NCBI Taxonomy" id="1192866"/>
    <lineage>
        <taxon>Bacteria</taxon>
        <taxon>Pseudomonadati</taxon>
        <taxon>Spirochaetota</taxon>
        <taxon>Spirochaetia</taxon>
        <taxon>Leptospirales</taxon>
        <taxon>Leptospiraceae</taxon>
        <taxon>Leptospira</taxon>
    </lineage>
</organism>
<sequence length="445" mass="51227">MNSEKIQSIKSQNSLKNGIDEPDPRLYNFKGKRPFNRSSRQNLSYENHIHLKKSLRSKYYFEKRITEAKQILTKMIIQESIMKHHLTYKDDKSDKFWNIETSGKSFTVTYGKVGTTGTSQTKTFDNEEKCLKEAEKLLSEKLKKGYVKINFSQKKGKSASPNAEMYSIGDFLNTSEFHETVNVGEKLLNKISKEDKKIVLTKLCTACESILIGLTGSEEEDYAQRLQAATGLSKPKAVFQRKLATYKNQLKKLKVTKPQNKKLLQEINSELYNSYIINKKSLDEVCTSIRKMKALTGDDDAQKLIIDHVLGRMEIFLEKEQKRNFLQILKAYEEILPELGFPQKLVYGQYRVGEGIASLVINAGLLFNDKYMLDSGLTMIPASVTYKKLAFSLALYYASVKNREIFLQYAALSVKLESPKSWFSSKVFNQYRKEEEFIKILKRAQ</sequence>
<protein>
    <submittedName>
        <fullName evidence="3">WGR domain protein</fullName>
    </submittedName>
</protein>
<feature type="compositionally biased region" description="Polar residues" evidence="1">
    <location>
        <begin position="1"/>
        <end position="16"/>
    </location>
</feature>
<dbReference type="CDD" id="cd07996">
    <property type="entry name" value="WGR_MMR_like"/>
    <property type="match status" value="1"/>
</dbReference>
<evidence type="ECO:0000313" key="4">
    <source>
        <dbReference type="Proteomes" id="UP000012159"/>
    </source>
</evidence>
<dbReference type="InterPro" id="IPR036930">
    <property type="entry name" value="WGR_dom_sf"/>
</dbReference>
<feature type="region of interest" description="Disordered" evidence="1">
    <location>
        <begin position="1"/>
        <end position="23"/>
    </location>
</feature>
<dbReference type="PROSITE" id="PS51977">
    <property type="entry name" value="WGR"/>
    <property type="match status" value="1"/>
</dbReference>
<dbReference type="InterPro" id="IPR008893">
    <property type="entry name" value="WGR_domain"/>
</dbReference>
<dbReference type="SMART" id="SM00773">
    <property type="entry name" value="WGR"/>
    <property type="match status" value="1"/>
</dbReference>
<dbReference type="AlphaFoldDB" id="M6VVY0"/>
<dbReference type="Gene3D" id="2.20.140.10">
    <property type="entry name" value="WGR domain"/>
    <property type="match status" value="1"/>
</dbReference>
<accession>M6VVY0</accession>
<dbReference type="Proteomes" id="UP000012159">
    <property type="component" value="Unassembled WGS sequence"/>
</dbReference>
<dbReference type="Pfam" id="PF05406">
    <property type="entry name" value="WGR"/>
    <property type="match status" value="1"/>
</dbReference>
<dbReference type="PANTHER" id="PTHR30634:SF13">
    <property type="entry name" value="PROTEIN YEHF"/>
    <property type="match status" value="1"/>
</dbReference>
<dbReference type="PANTHER" id="PTHR30634">
    <property type="entry name" value="OUTER MEMBRANE LOLAB LIPOPROTEIN INSERTION APPARATUS"/>
    <property type="match status" value="1"/>
</dbReference>
<feature type="domain" description="WGR" evidence="2">
    <location>
        <begin position="73"/>
        <end position="158"/>
    </location>
</feature>
<dbReference type="EMBL" id="AKWF02000093">
    <property type="protein sequence ID" value="EMO61647.1"/>
    <property type="molecule type" value="Genomic_DNA"/>
</dbReference>
<comment type="caution">
    <text evidence="3">The sequence shown here is derived from an EMBL/GenBank/DDBJ whole genome shotgun (WGS) entry which is preliminary data.</text>
</comment>